<dbReference type="PROSITE" id="PS00409">
    <property type="entry name" value="PROKAR_NTER_METHYL"/>
    <property type="match status" value="1"/>
</dbReference>
<evidence type="ECO:0000313" key="5">
    <source>
        <dbReference type="Proteomes" id="UP000252254"/>
    </source>
</evidence>
<evidence type="ECO:0000256" key="1">
    <source>
        <dbReference type="ARBA" id="ARBA00004241"/>
    </source>
</evidence>
<keyword evidence="2" id="KW-0178">Competence</keyword>
<organism evidence="4 5">
    <name type="scientific">Paraliobacillus ryukyuensis</name>
    <dbReference type="NCBI Taxonomy" id="200904"/>
    <lineage>
        <taxon>Bacteria</taxon>
        <taxon>Bacillati</taxon>
        <taxon>Bacillota</taxon>
        <taxon>Bacilli</taxon>
        <taxon>Bacillales</taxon>
        <taxon>Bacillaceae</taxon>
        <taxon>Paraliobacillus</taxon>
    </lineage>
</organism>
<dbReference type="InterPro" id="IPR045584">
    <property type="entry name" value="Pilin-like"/>
</dbReference>
<dbReference type="SUPFAM" id="SSF54523">
    <property type="entry name" value="Pili subunits"/>
    <property type="match status" value="1"/>
</dbReference>
<accession>A0A366EDC0</accession>
<dbReference type="GO" id="GO:0009986">
    <property type="term" value="C:cell surface"/>
    <property type="evidence" value="ECO:0007669"/>
    <property type="project" value="UniProtKB-SubCell"/>
</dbReference>
<dbReference type="RefSeq" id="WP_113868424.1">
    <property type="nucleotide sequence ID" value="NZ_BAABQN010000003.1"/>
</dbReference>
<keyword evidence="5" id="KW-1185">Reference proteome</keyword>
<dbReference type="EMBL" id="QNRI01000004">
    <property type="protein sequence ID" value="RBO99494.1"/>
    <property type="molecule type" value="Genomic_DNA"/>
</dbReference>
<dbReference type="GO" id="GO:0030420">
    <property type="term" value="P:establishment of competence for transformation"/>
    <property type="evidence" value="ECO:0007669"/>
    <property type="project" value="UniProtKB-KW"/>
</dbReference>
<keyword evidence="3" id="KW-1133">Transmembrane helix</keyword>
<dbReference type="Proteomes" id="UP000252254">
    <property type="component" value="Unassembled WGS sequence"/>
</dbReference>
<dbReference type="Gene3D" id="3.30.700.10">
    <property type="entry name" value="Glycoprotein, Type 4 Pilin"/>
    <property type="match status" value="1"/>
</dbReference>
<comment type="subcellular location">
    <subcellularLocation>
        <location evidence="1">Cell surface</location>
    </subcellularLocation>
</comment>
<gene>
    <name evidence="4" type="ORF">DES48_104170</name>
</gene>
<dbReference type="Pfam" id="PF07963">
    <property type="entry name" value="N_methyl"/>
    <property type="match status" value="1"/>
</dbReference>
<proteinExistence type="predicted"/>
<feature type="transmembrane region" description="Helical" evidence="3">
    <location>
        <begin position="20"/>
        <end position="39"/>
    </location>
</feature>
<keyword evidence="3" id="KW-0812">Transmembrane</keyword>
<name>A0A366EDC0_9BACI</name>
<dbReference type="NCBIfam" id="TIGR02532">
    <property type="entry name" value="IV_pilin_GFxxxE"/>
    <property type="match status" value="1"/>
</dbReference>
<evidence type="ECO:0000256" key="3">
    <source>
        <dbReference type="SAM" id="Phobius"/>
    </source>
</evidence>
<sequence length="123" mass="13285">MLNKMKKLFRNEKGFTLVELLAVIVILGIIVAIAVPAIGNITDGAKDDAAKAQDELVLDAARLADVEGNFSNGMTVTELKEAGYLEDLNLEELDRTSFSADSPVYRKADSGGYTFEESEKAAN</sequence>
<comment type="caution">
    <text evidence="4">The sequence shown here is derived from an EMBL/GenBank/DDBJ whole genome shotgun (WGS) entry which is preliminary data.</text>
</comment>
<evidence type="ECO:0000256" key="2">
    <source>
        <dbReference type="ARBA" id="ARBA00023287"/>
    </source>
</evidence>
<reference evidence="4 5" key="1">
    <citation type="submission" date="2018-06" db="EMBL/GenBank/DDBJ databases">
        <title>Genomic Encyclopedia of Type Strains, Phase IV (KMG-IV): sequencing the most valuable type-strain genomes for metagenomic binning, comparative biology and taxonomic classification.</title>
        <authorList>
            <person name="Goeker M."/>
        </authorList>
    </citation>
    <scope>NUCLEOTIDE SEQUENCE [LARGE SCALE GENOMIC DNA]</scope>
    <source>
        <strain evidence="4 5">DSM 15140</strain>
    </source>
</reference>
<protein>
    <submittedName>
        <fullName evidence="4">Type IV pilus assembly protein PilA</fullName>
    </submittedName>
</protein>
<evidence type="ECO:0000313" key="4">
    <source>
        <dbReference type="EMBL" id="RBO99494.1"/>
    </source>
</evidence>
<dbReference type="STRING" id="200904.GCA_900168775_02359"/>
<dbReference type="InterPro" id="IPR012902">
    <property type="entry name" value="N_methyl_site"/>
</dbReference>
<dbReference type="OrthoDB" id="2721912at2"/>
<keyword evidence="3" id="KW-0472">Membrane</keyword>
<dbReference type="AlphaFoldDB" id="A0A366EDC0"/>